<dbReference type="InterPro" id="IPR045024">
    <property type="entry name" value="NDH-2"/>
</dbReference>
<evidence type="ECO:0000259" key="7">
    <source>
        <dbReference type="Pfam" id="PF22366"/>
    </source>
</evidence>
<dbReference type="Pfam" id="PF22366">
    <property type="entry name" value="NDH2_C"/>
    <property type="match status" value="1"/>
</dbReference>
<evidence type="ECO:0000256" key="5">
    <source>
        <dbReference type="ARBA" id="ARBA00023027"/>
    </source>
</evidence>
<keyword evidence="4" id="KW-0560">Oxidoreductase</keyword>
<dbReference type="InterPro" id="IPR023753">
    <property type="entry name" value="FAD/NAD-binding_dom"/>
</dbReference>
<feature type="domain" description="External alternative NADH-ubiquinone oxidoreductase-like C-terminal" evidence="7">
    <location>
        <begin position="358"/>
        <end position="418"/>
    </location>
</feature>
<keyword evidence="5" id="KW-0520">NAD</keyword>
<keyword evidence="3" id="KW-0274">FAD</keyword>
<dbReference type="GeneID" id="100210639"/>
<evidence type="ECO:0000313" key="8">
    <source>
        <dbReference type="Proteomes" id="UP001652625"/>
    </source>
</evidence>
<reference evidence="9" key="1">
    <citation type="submission" date="2025-08" db="UniProtKB">
        <authorList>
            <consortium name="RefSeq"/>
        </authorList>
    </citation>
    <scope>IDENTIFICATION</scope>
</reference>
<dbReference type="PANTHER" id="PTHR43706:SF13">
    <property type="entry name" value="NADH DEHYDROGENASE-RELATED"/>
    <property type="match status" value="1"/>
</dbReference>
<evidence type="ECO:0000256" key="1">
    <source>
        <dbReference type="ARBA" id="ARBA00005272"/>
    </source>
</evidence>
<dbReference type="Pfam" id="PF07992">
    <property type="entry name" value="Pyr_redox_2"/>
    <property type="match status" value="1"/>
</dbReference>
<keyword evidence="8" id="KW-1185">Reference proteome</keyword>
<protein>
    <submittedName>
        <fullName evidence="9">Probable NADH dehydrogenase isoform X2</fullName>
    </submittedName>
</protein>
<dbReference type="RefSeq" id="XP_065660749.1">
    <property type="nucleotide sequence ID" value="XM_065804677.1"/>
</dbReference>
<gene>
    <name evidence="9" type="primary">LOC100210639</name>
</gene>
<name>A0ABM4CGA0_HYDVU</name>
<evidence type="ECO:0000256" key="4">
    <source>
        <dbReference type="ARBA" id="ARBA00023002"/>
    </source>
</evidence>
<evidence type="ECO:0000256" key="3">
    <source>
        <dbReference type="ARBA" id="ARBA00022827"/>
    </source>
</evidence>
<dbReference type="SUPFAM" id="SSF51905">
    <property type="entry name" value="FAD/NAD(P)-binding domain"/>
    <property type="match status" value="2"/>
</dbReference>
<dbReference type="PANTHER" id="PTHR43706">
    <property type="entry name" value="NADH DEHYDROGENASE"/>
    <property type="match status" value="1"/>
</dbReference>
<sequence>MPFSLSSVLYRKRLVLLGTGWGCYSVLKNINKKIYDVIVVSPRNHFLFTPLLNSTTVGTLEFRSIIEPIRNTKFRDDHHFQLAEAIHLNPHEKLVVCKAVSSDKEYTLSYDKIVIGVGAVSNTFGIPDVPKYAYFLKEIADARKIRNQIISNFEQSLFPYVSEEERLSLLHFVIVGGGPTGIEFGAELYDFITHDVARLFPGEKNDVHVTLVEGDSILPSFDQRLRKFAERKITQRENFHLIKDFVVEVGENYVKLKSGKVLLTKLVVWSTGLGPRKFIESLDLPKGKSKQLKVDDHLRVVGYDSIFAIGDCSYIDGSPLPSTAQVAERQGRYVAQYLSLLETNSKTDSKPFMWSNAGMLAYIGGYKAVADLPTKAGKITGFKSWLIWRSVYLTRLGSWRNRMQVPFDWARTFFFGRDISRF</sequence>
<keyword evidence="2" id="KW-0285">Flavoprotein</keyword>
<dbReference type="PRINTS" id="PR00368">
    <property type="entry name" value="FADPNR"/>
</dbReference>
<dbReference type="Proteomes" id="UP001652625">
    <property type="component" value="Chromosome 09"/>
</dbReference>
<feature type="domain" description="FAD/NAD(P)-binding" evidence="6">
    <location>
        <begin position="13"/>
        <end position="331"/>
    </location>
</feature>
<dbReference type="InterPro" id="IPR054585">
    <property type="entry name" value="NDH2-like_C"/>
</dbReference>
<evidence type="ECO:0000313" key="9">
    <source>
        <dbReference type="RefSeq" id="XP_065660749.1"/>
    </source>
</evidence>
<proteinExistence type="inferred from homology"/>
<comment type="similarity">
    <text evidence="1">Belongs to the NADH dehydrogenase family.</text>
</comment>
<dbReference type="InterPro" id="IPR036188">
    <property type="entry name" value="FAD/NAD-bd_sf"/>
</dbReference>
<evidence type="ECO:0000256" key="2">
    <source>
        <dbReference type="ARBA" id="ARBA00022630"/>
    </source>
</evidence>
<accession>A0ABM4CGA0</accession>
<dbReference type="Gene3D" id="3.50.50.100">
    <property type="match status" value="1"/>
</dbReference>
<organism evidence="8 9">
    <name type="scientific">Hydra vulgaris</name>
    <name type="common">Hydra</name>
    <name type="synonym">Hydra attenuata</name>
    <dbReference type="NCBI Taxonomy" id="6087"/>
    <lineage>
        <taxon>Eukaryota</taxon>
        <taxon>Metazoa</taxon>
        <taxon>Cnidaria</taxon>
        <taxon>Hydrozoa</taxon>
        <taxon>Hydroidolina</taxon>
        <taxon>Anthoathecata</taxon>
        <taxon>Aplanulata</taxon>
        <taxon>Hydridae</taxon>
        <taxon>Hydra</taxon>
    </lineage>
</organism>
<evidence type="ECO:0000259" key="6">
    <source>
        <dbReference type="Pfam" id="PF07992"/>
    </source>
</evidence>